<evidence type="ECO:0000256" key="1">
    <source>
        <dbReference type="ARBA" id="ARBA00022450"/>
    </source>
</evidence>
<dbReference type="OrthoDB" id="3693977at2"/>
<dbReference type="SUPFAM" id="SSF47336">
    <property type="entry name" value="ACP-like"/>
    <property type="match status" value="1"/>
</dbReference>
<keyword evidence="5" id="KW-1185">Reference proteome</keyword>
<dbReference type="GO" id="GO:0031177">
    <property type="term" value="F:phosphopantetheine binding"/>
    <property type="evidence" value="ECO:0007669"/>
    <property type="project" value="InterPro"/>
</dbReference>
<dbReference type="SMART" id="SM00823">
    <property type="entry name" value="PKS_PP"/>
    <property type="match status" value="1"/>
</dbReference>
<dbReference type="InterPro" id="IPR036736">
    <property type="entry name" value="ACP-like_sf"/>
</dbReference>
<dbReference type="RefSeq" id="WP_072477272.1">
    <property type="nucleotide sequence ID" value="NZ_FPJG01000006.1"/>
</dbReference>
<dbReference type="InterPro" id="IPR009081">
    <property type="entry name" value="PP-bd_ACP"/>
</dbReference>
<reference evidence="5" key="1">
    <citation type="submission" date="2016-11" db="EMBL/GenBank/DDBJ databases">
        <authorList>
            <person name="Varghese N."/>
            <person name="Submissions S."/>
        </authorList>
    </citation>
    <scope>NUCLEOTIDE SEQUENCE [LARGE SCALE GENOMIC DNA]</scope>
    <source>
        <strain evidence="5">DSM 44671</strain>
    </source>
</reference>
<dbReference type="Gene3D" id="1.10.1200.10">
    <property type="entry name" value="ACP-like"/>
    <property type="match status" value="1"/>
</dbReference>
<dbReference type="Proteomes" id="UP000182740">
    <property type="component" value="Unassembled WGS sequence"/>
</dbReference>
<dbReference type="Pfam" id="PF00550">
    <property type="entry name" value="PP-binding"/>
    <property type="match status" value="1"/>
</dbReference>
<accession>A0A1K1RKV1</accession>
<protein>
    <submittedName>
        <fullName evidence="4">Acyl carrier protein</fullName>
    </submittedName>
</protein>
<proteinExistence type="predicted"/>
<organism evidence="4 5">
    <name type="scientific">Amycolatopsis australiensis</name>
    <dbReference type="NCBI Taxonomy" id="546364"/>
    <lineage>
        <taxon>Bacteria</taxon>
        <taxon>Bacillati</taxon>
        <taxon>Actinomycetota</taxon>
        <taxon>Actinomycetes</taxon>
        <taxon>Pseudonocardiales</taxon>
        <taxon>Pseudonocardiaceae</taxon>
        <taxon>Amycolatopsis</taxon>
    </lineage>
</organism>
<dbReference type="PROSITE" id="PS50075">
    <property type="entry name" value="CARRIER"/>
    <property type="match status" value="1"/>
</dbReference>
<keyword evidence="2" id="KW-0597">Phosphoprotein</keyword>
<name>A0A1K1RKV1_9PSEU</name>
<dbReference type="AlphaFoldDB" id="A0A1K1RKV1"/>
<dbReference type="STRING" id="546364.SAMN04489730_3482"/>
<evidence type="ECO:0000259" key="3">
    <source>
        <dbReference type="PROSITE" id="PS50075"/>
    </source>
</evidence>
<evidence type="ECO:0000313" key="5">
    <source>
        <dbReference type="Proteomes" id="UP000182740"/>
    </source>
</evidence>
<keyword evidence="1" id="KW-0596">Phosphopantetheine</keyword>
<dbReference type="InterPro" id="IPR020806">
    <property type="entry name" value="PKS_PP-bd"/>
</dbReference>
<evidence type="ECO:0000313" key="4">
    <source>
        <dbReference type="EMBL" id="SFW72645.1"/>
    </source>
</evidence>
<feature type="domain" description="Carrier" evidence="3">
    <location>
        <begin position="1"/>
        <end position="73"/>
    </location>
</feature>
<dbReference type="EMBL" id="FPJG01000006">
    <property type="protein sequence ID" value="SFW72645.1"/>
    <property type="molecule type" value="Genomic_DNA"/>
</dbReference>
<evidence type="ECO:0000256" key="2">
    <source>
        <dbReference type="ARBA" id="ARBA00022553"/>
    </source>
</evidence>
<sequence>MYEVLKRILVDDLYLRTEDITPAAGCAEVGLDSLTAAELSGVLSDRLGIEIHDYELLELATVGDVARLMAQRHPAAGPAGAAARPTVVN</sequence>
<gene>
    <name evidence="4" type="ORF">SAMN04489730_3482</name>
</gene>